<dbReference type="PANTHER" id="PTHR12526">
    <property type="entry name" value="GLYCOSYLTRANSFERASE"/>
    <property type="match status" value="1"/>
</dbReference>
<keyword evidence="2" id="KW-0808">Transferase</keyword>
<dbReference type="SUPFAM" id="SSF53756">
    <property type="entry name" value="UDP-Glycosyltransferase/glycogen phosphorylase"/>
    <property type="match status" value="1"/>
</dbReference>
<dbReference type="Gene3D" id="3.40.50.2000">
    <property type="entry name" value="Glycogen Phosphorylase B"/>
    <property type="match status" value="2"/>
</dbReference>
<dbReference type="InterPro" id="IPR001296">
    <property type="entry name" value="Glyco_trans_1"/>
</dbReference>
<dbReference type="CDD" id="cd03801">
    <property type="entry name" value="GT4_PimA-like"/>
    <property type="match status" value="1"/>
</dbReference>
<reference evidence="2 3" key="1">
    <citation type="submission" date="2019-11" db="EMBL/GenBank/DDBJ databases">
        <title>Novel species isolated from a subtropical stream in China.</title>
        <authorList>
            <person name="Lu H."/>
        </authorList>
    </citation>
    <scope>NUCLEOTIDE SEQUENCE [LARGE SCALE GENOMIC DNA]</scope>
    <source>
        <strain evidence="2 3">FT80W</strain>
    </source>
</reference>
<dbReference type="RefSeq" id="WP_154377070.1">
    <property type="nucleotide sequence ID" value="NZ_WKJK01000006.1"/>
</dbReference>
<evidence type="ECO:0000313" key="3">
    <source>
        <dbReference type="Proteomes" id="UP000433309"/>
    </source>
</evidence>
<feature type="domain" description="Glycosyl transferase family 1" evidence="1">
    <location>
        <begin position="190"/>
        <end position="339"/>
    </location>
</feature>
<evidence type="ECO:0000259" key="1">
    <source>
        <dbReference type="Pfam" id="PF00534"/>
    </source>
</evidence>
<keyword evidence="3" id="KW-1185">Reference proteome</keyword>
<dbReference type="PANTHER" id="PTHR12526:SF641">
    <property type="entry name" value="LIPOPOLYSACCHARIDE CORE BIOSYNTHESIS PROTEIN RFAG"/>
    <property type="match status" value="1"/>
</dbReference>
<dbReference type="GO" id="GO:0016757">
    <property type="term" value="F:glycosyltransferase activity"/>
    <property type="evidence" value="ECO:0007669"/>
    <property type="project" value="InterPro"/>
</dbReference>
<sequence>MAEVTMSEEVIAAARKKVMIGCSHFWPSVGGLETSMAQLGAELIAIGYEVTVITMAFPSRQADHHRGIRIISVELADLPDTIRAAVGSGEYGACLLIQDPMGTVIRSVDLLERPAHTRLLVQPIINDDGYSQWKDMAEFRRRLVRVLKMADAAMTMTRSGIDHRYMLSEGVTPVYLPNATSQMTSGGDFRSAYGIGPDQFMILHVANVVRVKNHVGLIDALPNMPPNWKLVMVGTPVNPEYVAALRAKLAERPEVLYIPGLVPEWVAAAMQAADVMVLASHGEGSPITLLEGMSHGKPWLATPQCGAANDHLGGVICDLPDFMPHLRQLATDPALRKDLGEISLAHWQQCYSWPVVLQGWLDLIETGHLRRSFEPDGALVEQMRQVRERMASALPRVALLVERGSAEAALAPALGLALTGRYSFHVVYRDCQEQPDAGAAEADVLVDLCMGATETTRRTAARYLTRAMLADGLRAVDYDLYGVDVYRDGALRVGWIGDAPKRANEVHQLVVPAMGEHHSMSILDEYASPQERAVFLQAIDVLLLTNDDDYSAAALADAMAGAVFTLGIRHGRLSRWLVYQPAGMLAEPSGEALHAALNWCEANLGELRRRSYRQAQRMALHAPEVLLPGEWERVLGQALGQADAV</sequence>
<protein>
    <submittedName>
        <fullName evidence="2">Glycosyltransferase</fullName>
    </submittedName>
</protein>
<comment type="caution">
    <text evidence="2">The sequence shown here is derived from an EMBL/GenBank/DDBJ whole genome shotgun (WGS) entry which is preliminary data.</text>
</comment>
<dbReference type="EMBL" id="WKJK01000006">
    <property type="protein sequence ID" value="MRW91051.1"/>
    <property type="molecule type" value="Genomic_DNA"/>
</dbReference>
<dbReference type="Proteomes" id="UP000433309">
    <property type="component" value="Unassembled WGS sequence"/>
</dbReference>
<organism evidence="2 3">
    <name type="scientific">Duganella guangzhouensis</name>
    <dbReference type="NCBI Taxonomy" id="2666084"/>
    <lineage>
        <taxon>Bacteria</taxon>
        <taxon>Pseudomonadati</taxon>
        <taxon>Pseudomonadota</taxon>
        <taxon>Betaproteobacteria</taxon>
        <taxon>Burkholderiales</taxon>
        <taxon>Oxalobacteraceae</taxon>
        <taxon>Telluria group</taxon>
        <taxon>Duganella</taxon>
    </lineage>
</organism>
<name>A0A6I2KZ04_9BURK</name>
<dbReference type="Pfam" id="PF00534">
    <property type="entry name" value="Glycos_transf_1"/>
    <property type="match status" value="1"/>
</dbReference>
<accession>A0A6I2KZ04</accession>
<dbReference type="AlphaFoldDB" id="A0A6I2KZ04"/>
<proteinExistence type="predicted"/>
<evidence type="ECO:0000313" key="2">
    <source>
        <dbReference type="EMBL" id="MRW91051.1"/>
    </source>
</evidence>
<gene>
    <name evidence="2" type="ORF">GJ699_13730</name>
</gene>